<protein>
    <submittedName>
        <fullName evidence="1">Uncharacterized protein</fullName>
    </submittedName>
</protein>
<reference evidence="1 2" key="1">
    <citation type="submission" date="2020-01" db="EMBL/GenBank/DDBJ databases">
        <title>Complete genome sequence of a human oral phylogroup 1 Treponema sp. strain ATCC 700766, originally isolated from periodontitis dental plaque.</title>
        <authorList>
            <person name="Chan Y."/>
            <person name="Huo Y.-B."/>
            <person name="Yu X.-L."/>
            <person name="Zeng H."/>
            <person name="Leung W.-K."/>
            <person name="Watt R.M."/>
        </authorList>
    </citation>
    <scope>NUCLEOTIDE SEQUENCE [LARGE SCALE GENOMIC DNA]</scope>
    <source>
        <strain evidence="1 2">OMZ 804</strain>
    </source>
</reference>
<organism evidence="1 2">
    <name type="scientific">Treponema vincentii</name>
    <dbReference type="NCBI Taxonomy" id="69710"/>
    <lineage>
        <taxon>Bacteria</taxon>
        <taxon>Pseudomonadati</taxon>
        <taxon>Spirochaetota</taxon>
        <taxon>Spirochaetia</taxon>
        <taxon>Spirochaetales</taxon>
        <taxon>Treponemataceae</taxon>
        <taxon>Treponema</taxon>
    </lineage>
</organism>
<dbReference type="KEGG" id="trz:GWP43_04920"/>
<evidence type="ECO:0000313" key="1">
    <source>
        <dbReference type="EMBL" id="QHX42902.1"/>
    </source>
</evidence>
<accession>A0A6P1Y1V1</accession>
<sequence>MEAINYVPGGQNMILTEDAQIVPGVSGNACYLPAGVGKIALEGDRNELSVSLWRQWDGIVESDTPRGIFSFKNIQIFFDNMTDLLTVVINGFKAITDIKDDQQQTHWGFTFAKKWAVYSV</sequence>
<proteinExistence type="predicted"/>
<dbReference type="RefSeq" id="WP_162663166.1">
    <property type="nucleotide sequence ID" value="NZ_CP048020.1"/>
</dbReference>
<dbReference type="Proteomes" id="UP000464374">
    <property type="component" value="Chromosome"/>
</dbReference>
<gene>
    <name evidence="1" type="ORF">GWP43_04920</name>
</gene>
<name>A0A6P1Y1V1_9SPIR</name>
<dbReference type="AlphaFoldDB" id="A0A6P1Y1V1"/>
<dbReference type="EMBL" id="CP048020">
    <property type="protein sequence ID" value="QHX42902.1"/>
    <property type="molecule type" value="Genomic_DNA"/>
</dbReference>
<evidence type="ECO:0000313" key="2">
    <source>
        <dbReference type="Proteomes" id="UP000464374"/>
    </source>
</evidence>